<sequence>MRLATSTLQRTGNDDEALAVLEDVGGLTLRVCELRPQHGFTNLSVLYFSFYITLMLTGVSSCGKTKLSMNEWWALDGAYTWRLVAQVVDDGRVAFNRACVDLEPWQIVSYTLSVTCFFIWLRKLLKADRLLSARAAIFSIFRMIPWINAQIKEEMEKARKDFEEMIHQYDKRKEFYKFLPEHGLAASSIIDKAELYKTMSEFSFYEGRVSGVVFADVDEEHRSLLQKMFELFIYTDSLYPDLFPGCRKMEAEIVRIVSSLLHGGPSSCGTVTSNDTESNMLACFAYRNRAFARGIRHPEMLVPVTAHAAFDKAAKVLQMRIRHIPVDKNQRVNVDAMKRAISNETCMLVASAPNYSFGTIDNIEAISELSQRYGIPLHVDATLGGFILSIMERCDFTVKSYDFRVPGVTSISCDIQKYGFAPNGTSLILYRDSSLLHYQYFCKSEWPGGIYMTSTLAGNRDGCAIALTWATLLYNGRQGYAERTEAIINTVREIRTGIEKCSHIRLLCESDVTTVVFTAKNLNIYALADRMKKLGWVLSTLQNPPAVHICVTLNHTKSGVVENFLRELNMACEDLVSNPAFSQQSRTAAIYDMVSSVPDIVEEISHMYLDSYYQIPLPPAGCTPSRKRNLVADKTA</sequence>
<evidence type="ECO:0000256" key="3">
    <source>
        <dbReference type="ARBA" id="ARBA00004760"/>
    </source>
</evidence>
<evidence type="ECO:0000313" key="17">
    <source>
        <dbReference type="EMBL" id="VDK88944.1"/>
    </source>
</evidence>
<evidence type="ECO:0000256" key="12">
    <source>
        <dbReference type="ARBA" id="ARBA00023239"/>
    </source>
</evidence>
<proteinExistence type="inferred from homology"/>
<evidence type="ECO:0000256" key="7">
    <source>
        <dbReference type="ARBA" id="ARBA00022898"/>
    </source>
</evidence>
<evidence type="ECO:0000256" key="2">
    <source>
        <dbReference type="ARBA" id="ARBA00004389"/>
    </source>
</evidence>
<dbReference type="PANTHER" id="PTHR42735">
    <property type="match status" value="1"/>
</dbReference>
<keyword evidence="5" id="KW-0812">Transmembrane</keyword>
<evidence type="ECO:0000256" key="10">
    <source>
        <dbReference type="ARBA" id="ARBA00023098"/>
    </source>
</evidence>
<dbReference type="Gene3D" id="3.90.1150.10">
    <property type="entry name" value="Aspartate Aminotransferase, domain 1"/>
    <property type="match status" value="1"/>
</dbReference>
<dbReference type="InterPro" id="IPR015422">
    <property type="entry name" value="PyrdxlP-dep_Trfase_small"/>
</dbReference>
<dbReference type="EC" id="4.1.2.27" evidence="14"/>
<keyword evidence="6" id="KW-0256">Endoplasmic reticulum</keyword>
<organism evidence="17 18">
    <name type="scientific">Litomosoides sigmodontis</name>
    <name type="common">Filarial nematode worm</name>
    <dbReference type="NCBI Taxonomy" id="42156"/>
    <lineage>
        <taxon>Eukaryota</taxon>
        <taxon>Metazoa</taxon>
        <taxon>Ecdysozoa</taxon>
        <taxon>Nematoda</taxon>
        <taxon>Chromadorea</taxon>
        <taxon>Rhabditida</taxon>
        <taxon>Spirurina</taxon>
        <taxon>Spiruromorpha</taxon>
        <taxon>Filarioidea</taxon>
        <taxon>Onchocercidae</taxon>
        <taxon>Litomosoides</taxon>
    </lineage>
</organism>
<keyword evidence="9" id="KW-1133">Transmembrane helix</keyword>
<dbReference type="Pfam" id="PF00282">
    <property type="entry name" value="Pyridoxal_deC"/>
    <property type="match status" value="1"/>
</dbReference>
<dbReference type="STRING" id="42156.A0A3P6VFM5"/>
<name>A0A3P6VFM5_LITSI</name>
<comment type="pathway">
    <text evidence="4">Sphingolipid metabolism.</text>
</comment>
<evidence type="ECO:0000256" key="6">
    <source>
        <dbReference type="ARBA" id="ARBA00022824"/>
    </source>
</evidence>
<dbReference type="GO" id="GO:0008117">
    <property type="term" value="F:sphinganine-1-phosphate aldolase activity"/>
    <property type="evidence" value="ECO:0007669"/>
    <property type="project" value="UniProtKB-EC"/>
</dbReference>
<comment type="subcellular location">
    <subcellularLocation>
        <location evidence="2">Endoplasmic reticulum membrane</location>
        <topology evidence="2">Single-pass membrane protein</topology>
    </subcellularLocation>
</comment>
<keyword evidence="11" id="KW-0472">Membrane</keyword>
<dbReference type="PANTHER" id="PTHR42735:SF6">
    <property type="entry name" value="SPHINGOSINE-1-PHOSPHATE LYASE 1"/>
    <property type="match status" value="1"/>
</dbReference>
<evidence type="ECO:0000256" key="8">
    <source>
        <dbReference type="ARBA" id="ARBA00022919"/>
    </source>
</evidence>
<dbReference type="GO" id="GO:0030170">
    <property type="term" value="F:pyridoxal phosphate binding"/>
    <property type="evidence" value="ECO:0007669"/>
    <property type="project" value="InterPro"/>
</dbReference>
<accession>A0A3P6VFM5</accession>
<dbReference type="InterPro" id="IPR050477">
    <property type="entry name" value="GrpII_AminoAcid_Decarb"/>
</dbReference>
<evidence type="ECO:0000256" key="16">
    <source>
        <dbReference type="PIRSR" id="PIRSR602129-50"/>
    </source>
</evidence>
<reference evidence="17 18" key="1">
    <citation type="submission" date="2018-08" db="EMBL/GenBank/DDBJ databases">
        <authorList>
            <person name="Laetsch R D."/>
            <person name="Stevens L."/>
            <person name="Kumar S."/>
            <person name="Blaxter L. M."/>
        </authorList>
    </citation>
    <scope>NUCLEOTIDE SEQUENCE [LARGE SCALE GENOMIC DNA]</scope>
</reference>
<dbReference type="Gene3D" id="3.40.640.10">
    <property type="entry name" value="Type I PLP-dependent aspartate aminotransferase-like (Major domain)"/>
    <property type="match status" value="1"/>
</dbReference>
<dbReference type="SUPFAM" id="SSF53383">
    <property type="entry name" value="PLP-dependent transferases"/>
    <property type="match status" value="1"/>
</dbReference>
<gene>
    <name evidence="17" type="ORF">NLS_LOCUS8907</name>
</gene>
<evidence type="ECO:0000256" key="15">
    <source>
        <dbReference type="ARBA" id="ARBA00042568"/>
    </source>
</evidence>
<evidence type="ECO:0000256" key="4">
    <source>
        <dbReference type="ARBA" id="ARBA00004991"/>
    </source>
</evidence>
<feature type="modified residue" description="N6-(pyridoxal phosphate)lysine" evidence="16">
    <location>
        <position position="417"/>
    </location>
</feature>
<dbReference type="Proteomes" id="UP000277928">
    <property type="component" value="Unassembled WGS sequence"/>
</dbReference>
<evidence type="ECO:0000256" key="1">
    <source>
        <dbReference type="ARBA" id="ARBA00001933"/>
    </source>
</evidence>
<dbReference type="AlphaFoldDB" id="A0A3P6VFM5"/>
<comment type="cofactor">
    <cofactor evidence="1 16">
        <name>pyridoxal 5'-phosphate</name>
        <dbReference type="ChEBI" id="CHEBI:597326"/>
    </cofactor>
</comment>
<keyword evidence="10" id="KW-0443">Lipid metabolism</keyword>
<evidence type="ECO:0000256" key="9">
    <source>
        <dbReference type="ARBA" id="ARBA00022989"/>
    </source>
</evidence>
<dbReference type="InterPro" id="IPR002129">
    <property type="entry name" value="PyrdxlP-dep_de-COase"/>
</dbReference>
<dbReference type="FunFam" id="3.40.640.10:FF:000020">
    <property type="entry name" value="sphingosine-1-phosphate lyase 1"/>
    <property type="match status" value="1"/>
</dbReference>
<dbReference type="OMA" id="AFWQLRG"/>
<comment type="similarity">
    <text evidence="13">Belongs to the group II decarboxylase family. Sphingosine-1-phosphate lyase subfamily.</text>
</comment>
<keyword evidence="8" id="KW-0746">Sphingolipid metabolism</keyword>
<evidence type="ECO:0000256" key="5">
    <source>
        <dbReference type="ARBA" id="ARBA00022692"/>
    </source>
</evidence>
<evidence type="ECO:0000256" key="13">
    <source>
        <dbReference type="ARBA" id="ARBA00038302"/>
    </source>
</evidence>
<dbReference type="GO" id="GO:0030149">
    <property type="term" value="P:sphingolipid catabolic process"/>
    <property type="evidence" value="ECO:0007669"/>
    <property type="project" value="TreeGrafter"/>
</dbReference>
<dbReference type="OrthoDB" id="10254570at2759"/>
<dbReference type="Gene3D" id="6.10.140.2150">
    <property type="match status" value="1"/>
</dbReference>
<dbReference type="GO" id="GO:0019752">
    <property type="term" value="P:carboxylic acid metabolic process"/>
    <property type="evidence" value="ECO:0007669"/>
    <property type="project" value="InterPro"/>
</dbReference>
<evidence type="ECO:0000256" key="11">
    <source>
        <dbReference type="ARBA" id="ARBA00023136"/>
    </source>
</evidence>
<comment type="pathway">
    <text evidence="3">Lipid metabolism; sphingolipid metabolism.</text>
</comment>
<evidence type="ECO:0000313" key="18">
    <source>
        <dbReference type="Proteomes" id="UP000277928"/>
    </source>
</evidence>
<protein>
    <recommendedName>
        <fullName evidence="14">sphinganine-1-phosphate aldolase</fullName>
        <ecNumber evidence="14">4.1.2.27</ecNumber>
    </recommendedName>
    <alternativeName>
        <fullName evidence="15">Sphingosine-1-phosphate aldolase</fullName>
    </alternativeName>
</protein>
<dbReference type="GO" id="GO:0005789">
    <property type="term" value="C:endoplasmic reticulum membrane"/>
    <property type="evidence" value="ECO:0007669"/>
    <property type="project" value="UniProtKB-SubCell"/>
</dbReference>
<dbReference type="InterPro" id="IPR015424">
    <property type="entry name" value="PyrdxlP-dep_Trfase"/>
</dbReference>
<dbReference type="InterPro" id="IPR015421">
    <property type="entry name" value="PyrdxlP-dep_Trfase_major"/>
</dbReference>
<keyword evidence="7 16" id="KW-0663">Pyridoxal phosphate</keyword>
<dbReference type="EMBL" id="UYRX01001259">
    <property type="protein sequence ID" value="VDK88944.1"/>
    <property type="molecule type" value="Genomic_DNA"/>
</dbReference>
<keyword evidence="18" id="KW-1185">Reference proteome</keyword>
<keyword evidence="12" id="KW-0456">Lyase</keyword>
<evidence type="ECO:0000256" key="14">
    <source>
        <dbReference type="ARBA" id="ARBA00038965"/>
    </source>
</evidence>